<evidence type="ECO:0000313" key="1">
    <source>
        <dbReference type="EMBL" id="SBT26814.1"/>
    </source>
</evidence>
<dbReference type="Gene3D" id="2.60.120.200">
    <property type="match status" value="1"/>
</dbReference>
<dbReference type="InterPro" id="IPR017850">
    <property type="entry name" value="Alkaline_phosphatase_core_sf"/>
</dbReference>
<dbReference type="OrthoDB" id="1956004at2"/>
<dbReference type="EMBL" id="FLRC01000044">
    <property type="protein sequence ID" value="SBT26814.1"/>
    <property type="molecule type" value="Genomic_DNA"/>
</dbReference>
<dbReference type="SUPFAM" id="SSF53649">
    <property type="entry name" value="Alkaline phosphatase-like"/>
    <property type="match status" value="1"/>
</dbReference>
<evidence type="ECO:0000313" key="2">
    <source>
        <dbReference type="EMBL" id="SOE52413.1"/>
    </source>
</evidence>
<dbReference type="PROSITE" id="PS51257">
    <property type="entry name" value="PROKAR_LIPOPROTEIN"/>
    <property type="match status" value="1"/>
</dbReference>
<dbReference type="InterPro" id="IPR013320">
    <property type="entry name" value="ConA-like_dom_sf"/>
</dbReference>
<dbReference type="STRING" id="1851544.ODI_00939"/>
<dbReference type="SUPFAM" id="SSF49899">
    <property type="entry name" value="Concanavalin A-like lectins/glucanases"/>
    <property type="match status" value="1"/>
</dbReference>
<gene>
    <name evidence="1" type="ORF">ODI_00939</name>
    <name evidence="2" type="ORF">ODI_R4162</name>
</gene>
<dbReference type="Gene3D" id="3.40.720.10">
    <property type="entry name" value="Alkaline Phosphatase, subunit A"/>
    <property type="match status" value="1"/>
</dbReference>
<dbReference type="EMBL" id="LT907988">
    <property type="protein sequence ID" value="SOE52413.1"/>
    <property type="molecule type" value="Genomic_DNA"/>
</dbReference>
<sequence>MNPTSRYPGVLGGGLLAACLALSGCGGGDDGPDAVATPAPTPTPPISDAAGRKALVIDLDGPSYAALQDALAQGRATGLDGLQIAPAWTGGRSGTLTEQPTTGRPSWASLLTGQWSWRHGVNWEQGSATLQAPTVFSALRQAATESRSGAASTQALYVDLLRPDVDAGALDTLADCSAEAQAIDCVTRQAGDMVAQGYDLTVAQLSAPGAPAQAIATLATAVTRLRTQLDDRLATHPKESWLVLVTTGYGADRYGSATGTQAVDSKTTFIASNATLGALGTDPAAPQTPDALYARAAITDIAPTVLRHLAVPVDSSAYAFEGQALQASLALRAATAQAGADKASLALSWQIEGTPAEALRLLRDGQEIAVLPPETRSYLDDALPAAQDGRHAYRYTLVSGDAVMSWPARIDFVTPMPLATTLTNGLRSYYSFDGATPVDATGLSTLVPWDASADGGSALPADNFLGRWTSPAWRLDTTVVGADGVAGYRLRQNAGDITDNTQFTVGFWFRSNGLCARSLSNGVPIFSNKNWHSGGNPGITIGLWNGCELRFNLGGSGRIDNSGHALTDNQWAYLALVVDRSARTFTSYVFDPVKGQQIKSLAFSAALGNFVPGLGTGFSLAEDGTGSYITKENNAGSPRGQMDFNELALWNRVLTEQELVSIYRAGRPLHTLQP</sequence>
<reference evidence="2 3" key="2">
    <citation type="submission" date="2017-08" db="EMBL/GenBank/DDBJ databases">
        <authorList>
            <person name="de Groot N.N."/>
        </authorList>
    </citation>
    <scope>NUCLEOTIDE SEQUENCE [LARGE SCALE GENOMIC DNA]</scope>
    <source>
        <strain evidence="2">Orrdi1</strain>
    </source>
</reference>
<dbReference type="RefSeq" id="WP_067757288.1">
    <property type="nucleotide sequence ID" value="NZ_LT907988.1"/>
</dbReference>
<dbReference type="Pfam" id="PF13385">
    <property type="entry name" value="Laminin_G_3"/>
    <property type="match status" value="1"/>
</dbReference>
<organism evidence="1 3">
    <name type="scientific">Orrella dioscoreae</name>
    <dbReference type="NCBI Taxonomy" id="1851544"/>
    <lineage>
        <taxon>Bacteria</taxon>
        <taxon>Pseudomonadati</taxon>
        <taxon>Pseudomonadota</taxon>
        <taxon>Betaproteobacteria</taxon>
        <taxon>Burkholderiales</taxon>
        <taxon>Alcaligenaceae</taxon>
        <taxon>Orrella</taxon>
    </lineage>
</organism>
<evidence type="ECO:0000313" key="3">
    <source>
        <dbReference type="Proteomes" id="UP000078558"/>
    </source>
</evidence>
<dbReference type="AlphaFoldDB" id="A0A1C3K5S9"/>
<dbReference type="KEGG" id="odi:ODI_R4162"/>
<proteinExistence type="predicted"/>
<name>A0A1C3K5S9_9BURK</name>
<protein>
    <submittedName>
        <fullName evidence="1">Probable nucleotide pyrophosphatase homolog</fullName>
    </submittedName>
</protein>
<accession>A0A1C3K5S9</accession>
<dbReference type="Proteomes" id="UP000078558">
    <property type="component" value="Chromosome I"/>
</dbReference>
<keyword evidence="3" id="KW-1185">Reference proteome</keyword>
<reference evidence="1 3" key="1">
    <citation type="submission" date="2016-06" db="EMBL/GenBank/DDBJ databases">
        <authorList>
            <person name="Kjaerup R.B."/>
            <person name="Dalgaard T.S."/>
            <person name="Juul-Madsen H.R."/>
        </authorList>
    </citation>
    <scope>NUCLEOTIDE SEQUENCE [LARGE SCALE GENOMIC DNA]</scope>
    <source>
        <strain evidence="1">Orrdi1</strain>
    </source>
</reference>